<dbReference type="Proteomes" id="UP001218218">
    <property type="component" value="Unassembled WGS sequence"/>
</dbReference>
<dbReference type="Gene3D" id="3.30.710.10">
    <property type="entry name" value="Potassium Channel Kv1.1, Chain A"/>
    <property type="match status" value="1"/>
</dbReference>
<evidence type="ECO:0000313" key="1">
    <source>
        <dbReference type="EMBL" id="KAJ7336430.1"/>
    </source>
</evidence>
<proteinExistence type="predicted"/>
<sequence>MSRTNLSYIYASSRPLSVIHFIMTSPDSPPLQDLPGSSPEVSTRFNFADADVIFQSSDSILFRVHRKNLEVCTEGFPPSGFAVTDGEIIPLSETSVTLELLFQFIYPQRHPGLDATPFDVLEPLAEAAEKYQVFPAMNICHIRLRDMVHEYPVEVAIYAAKHDYPFLISEVAPMMISIPPIDVIQILPQSLVLPWTRYVQEWVRVHQNVALKLFSGQMPQYKGSISHADGMPRSRQYSRAGHSNTCRWSSCVIIVLQHLGAGIHTLRSLDQVFHMGTNREDVENCCDWELLEWRRKIEEAIAQIPKFSTFL</sequence>
<dbReference type="InterPro" id="IPR011333">
    <property type="entry name" value="SKP1/BTB/POZ_sf"/>
</dbReference>
<reference evidence="1" key="1">
    <citation type="submission" date="2023-03" db="EMBL/GenBank/DDBJ databases">
        <title>Massive genome expansion in bonnet fungi (Mycena s.s.) driven by repeated elements and novel gene families across ecological guilds.</title>
        <authorList>
            <consortium name="Lawrence Berkeley National Laboratory"/>
            <person name="Harder C.B."/>
            <person name="Miyauchi S."/>
            <person name="Viragh M."/>
            <person name="Kuo A."/>
            <person name="Thoen E."/>
            <person name="Andreopoulos B."/>
            <person name="Lu D."/>
            <person name="Skrede I."/>
            <person name="Drula E."/>
            <person name="Henrissat B."/>
            <person name="Morin E."/>
            <person name="Kohler A."/>
            <person name="Barry K."/>
            <person name="LaButti K."/>
            <person name="Morin E."/>
            <person name="Salamov A."/>
            <person name="Lipzen A."/>
            <person name="Mereny Z."/>
            <person name="Hegedus B."/>
            <person name="Baldrian P."/>
            <person name="Stursova M."/>
            <person name="Weitz H."/>
            <person name="Taylor A."/>
            <person name="Grigoriev I.V."/>
            <person name="Nagy L.G."/>
            <person name="Martin F."/>
            <person name="Kauserud H."/>
        </authorList>
    </citation>
    <scope>NUCLEOTIDE SEQUENCE</scope>
    <source>
        <strain evidence="1">CBHHK002</strain>
    </source>
</reference>
<dbReference type="AlphaFoldDB" id="A0AAD6ZRZ4"/>
<accession>A0AAD6ZRZ4</accession>
<gene>
    <name evidence="1" type="ORF">DFH08DRAFT_288829</name>
</gene>
<protein>
    <recommendedName>
        <fullName evidence="3">BTB domain-containing protein</fullName>
    </recommendedName>
</protein>
<keyword evidence="2" id="KW-1185">Reference proteome</keyword>
<name>A0AAD6ZRZ4_9AGAR</name>
<evidence type="ECO:0000313" key="2">
    <source>
        <dbReference type="Proteomes" id="UP001218218"/>
    </source>
</evidence>
<dbReference type="EMBL" id="JARIHO010000031">
    <property type="protein sequence ID" value="KAJ7336430.1"/>
    <property type="molecule type" value="Genomic_DNA"/>
</dbReference>
<evidence type="ECO:0008006" key="3">
    <source>
        <dbReference type="Google" id="ProtNLM"/>
    </source>
</evidence>
<dbReference type="SUPFAM" id="SSF54695">
    <property type="entry name" value="POZ domain"/>
    <property type="match status" value="1"/>
</dbReference>
<comment type="caution">
    <text evidence="1">The sequence shown here is derived from an EMBL/GenBank/DDBJ whole genome shotgun (WGS) entry which is preliminary data.</text>
</comment>
<organism evidence="1 2">
    <name type="scientific">Mycena albidolilacea</name>
    <dbReference type="NCBI Taxonomy" id="1033008"/>
    <lineage>
        <taxon>Eukaryota</taxon>
        <taxon>Fungi</taxon>
        <taxon>Dikarya</taxon>
        <taxon>Basidiomycota</taxon>
        <taxon>Agaricomycotina</taxon>
        <taxon>Agaricomycetes</taxon>
        <taxon>Agaricomycetidae</taxon>
        <taxon>Agaricales</taxon>
        <taxon>Marasmiineae</taxon>
        <taxon>Mycenaceae</taxon>
        <taxon>Mycena</taxon>
    </lineage>
</organism>